<comment type="subcellular location">
    <subcellularLocation>
        <location evidence="4">Cytoplasm</location>
    </subcellularLocation>
    <subcellularLocation>
        <location evidence="5">Mitochondrion</location>
    </subcellularLocation>
</comment>
<name>A0A1P8D6G5_9FLOR</name>
<gene>
    <name evidence="8" type="primary">tsf</name>
</gene>
<dbReference type="AlphaFoldDB" id="A0A1P8D6G5"/>
<sequence length="205" mass="23382">MKMEISSHFVKELRVKTGAGMMDCKKALQSADGNMEVALETLRKKGLASAHKKSTRLATEGIIDSYVHIGSRIGVLIELNCETDFVARRTEFQELAKNLAMQVAACQDVFYVSLQDIPQDIIDNETRIESAKEDIIHKPPKIKDQIMKARVDKRLKDMSLMDQTFIKDRSILIEDLIKKHIVLLGENIKVRRFQRFLLGETIDSH</sequence>
<dbReference type="Pfam" id="PF00889">
    <property type="entry name" value="EF_TS"/>
    <property type="match status" value="1"/>
</dbReference>
<dbReference type="GeneID" id="31080691"/>
<dbReference type="GO" id="GO:0005739">
    <property type="term" value="C:mitochondrion"/>
    <property type="evidence" value="ECO:0007669"/>
    <property type="project" value="UniProtKB-SubCell"/>
</dbReference>
<evidence type="ECO:0000256" key="5">
    <source>
        <dbReference type="HAMAP-Rule" id="MF_03135"/>
    </source>
</evidence>
<reference evidence="8" key="2">
    <citation type="journal article" date="2017" name="BMC Genomics">
        <title>Complete chloroplast genome of Gracilaria firma (Gracilariaceae, Rhodophyta), with discussion on the use of chloroplast phylogenomics in the subclass Rhodymeniophycidae.</title>
        <authorList>
            <person name="Ng P.K."/>
            <person name="Lin S.M."/>
            <person name="Lim P.E."/>
            <person name="Liu L.C."/>
            <person name="Chen C.M."/>
            <person name="Pai T.W."/>
        </authorList>
    </citation>
    <scope>NUCLEOTIDE SEQUENCE</scope>
</reference>
<dbReference type="FunFam" id="1.10.8.10:FF:000001">
    <property type="entry name" value="Elongation factor Ts"/>
    <property type="match status" value="1"/>
</dbReference>
<dbReference type="RefSeq" id="YP_009346861.1">
    <property type="nucleotide sequence ID" value="NC_033877.1"/>
</dbReference>
<dbReference type="PROSITE" id="PS01126">
    <property type="entry name" value="EF_TS_1"/>
    <property type="match status" value="1"/>
</dbReference>
<dbReference type="PROSITE" id="PS01127">
    <property type="entry name" value="EF_TS_2"/>
    <property type="match status" value="1"/>
</dbReference>
<evidence type="ECO:0000256" key="6">
    <source>
        <dbReference type="RuleBase" id="RU000642"/>
    </source>
</evidence>
<dbReference type="SUPFAM" id="SSF54713">
    <property type="entry name" value="Elongation factor Ts (EF-Ts), dimerisation domain"/>
    <property type="match status" value="1"/>
</dbReference>
<protein>
    <recommendedName>
        <fullName evidence="5">Elongation factor Ts, mitochondrial</fullName>
        <shortName evidence="5">EF-Ts</shortName>
        <shortName evidence="5">EF-TsMt</shortName>
    </recommendedName>
</protein>
<dbReference type="InterPro" id="IPR001816">
    <property type="entry name" value="Transl_elong_EFTs/EF1B"/>
</dbReference>
<evidence type="ECO:0000256" key="1">
    <source>
        <dbReference type="ARBA" id="ARBA00005532"/>
    </source>
</evidence>
<dbReference type="InterPro" id="IPR036402">
    <property type="entry name" value="EF-Ts_dimer_sf"/>
</dbReference>
<dbReference type="PANTHER" id="PTHR11741:SF0">
    <property type="entry name" value="ELONGATION FACTOR TS, MITOCHONDRIAL"/>
    <property type="match status" value="1"/>
</dbReference>
<dbReference type="InterPro" id="IPR018101">
    <property type="entry name" value="Transl_elong_Ts_CS"/>
</dbReference>
<dbReference type="Gene3D" id="1.10.286.20">
    <property type="match status" value="1"/>
</dbReference>
<evidence type="ECO:0000256" key="2">
    <source>
        <dbReference type="ARBA" id="ARBA00022768"/>
    </source>
</evidence>
<keyword evidence="2 4" id="KW-0251">Elongation factor</keyword>
<keyword evidence="3 4" id="KW-0648">Protein biosynthesis</keyword>
<keyword evidence="8" id="KW-0934">Plastid</keyword>
<dbReference type="Gene3D" id="3.30.479.20">
    <property type="entry name" value="Elongation factor Ts, dimerisation domain"/>
    <property type="match status" value="1"/>
</dbReference>
<dbReference type="GO" id="GO:0003746">
    <property type="term" value="F:translation elongation factor activity"/>
    <property type="evidence" value="ECO:0007669"/>
    <property type="project" value="UniProtKB-UniRule"/>
</dbReference>
<comment type="function">
    <text evidence="4 6">Associates with the EF-Tu.GDP complex and induces the exchange of GDP to GTP. It remains bound to the aminoacyl-tRNA.EF-Tu.GTP complex up to the GTP hydrolysis stage on the ribosome.</text>
</comment>
<dbReference type="InterPro" id="IPR009060">
    <property type="entry name" value="UBA-like_sf"/>
</dbReference>
<dbReference type="SUPFAM" id="SSF46934">
    <property type="entry name" value="UBA-like"/>
    <property type="match status" value="1"/>
</dbReference>
<organism evidence="8">
    <name type="scientific">Gracilaria firma</name>
    <dbReference type="NCBI Taxonomy" id="2510791"/>
    <lineage>
        <taxon>Eukaryota</taxon>
        <taxon>Rhodophyta</taxon>
        <taxon>Florideophyceae</taxon>
        <taxon>Rhodymeniophycidae</taxon>
        <taxon>Gracilariales</taxon>
        <taxon>Gracilariaceae</taxon>
        <taxon>Gracilaria</taxon>
    </lineage>
</organism>
<proteinExistence type="inferred from homology"/>
<evidence type="ECO:0000256" key="3">
    <source>
        <dbReference type="ARBA" id="ARBA00022917"/>
    </source>
</evidence>
<keyword evidence="5" id="KW-0496">Mitochondrion</keyword>
<dbReference type="Gene3D" id="1.10.8.10">
    <property type="entry name" value="DNA helicase RuvA subunit, C-terminal domain"/>
    <property type="match status" value="1"/>
</dbReference>
<dbReference type="CDD" id="cd14275">
    <property type="entry name" value="UBA_EF-Ts"/>
    <property type="match status" value="1"/>
</dbReference>
<feature type="domain" description="Translation elongation factor EFTs/EF1B dimerisation" evidence="7">
    <location>
        <begin position="57"/>
        <end position="200"/>
    </location>
</feature>
<dbReference type="InterPro" id="IPR014039">
    <property type="entry name" value="Transl_elong_EFTs/EF1B_dimer"/>
</dbReference>
<reference evidence="8" key="1">
    <citation type="submission" date="2016-07" db="EMBL/GenBank/DDBJ databases">
        <authorList>
            <person name="Ng P.-K."/>
            <person name="Lin S.-M."/>
        </authorList>
    </citation>
    <scope>NUCLEOTIDE SEQUENCE</scope>
</reference>
<dbReference type="HAMAP" id="MF_00050">
    <property type="entry name" value="EF_Ts"/>
    <property type="match status" value="1"/>
</dbReference>
<accession>A0A1P8D6G5</accession>
<evidence type="ECO:0000259" key="7">
    <source>
        <dbReference type="Pfam" id="PF00889"/>
    </source>
</evidence>
<dbReference type="PANTHER" id="PTHR11741">
    <property type="entry name" value="ELONGATION FACTOR TS"/>
    <property type="match status" value="1"/>
</dbReference>
<keyword evidence="4" id="KW-0963">Cytoplasm</keyword>
<evidence type="ECO:0000313" key="8">
    <source>
        <dbReference type="EMBL" id="APR74396.1"/>
    </source>
</evidence>
<dbReference type="NCBIfam" id="TIGR00116">
    <property type="entry name" value="tsf"/>
    <property type="match status" value="1"/>
</dbReference>
<geneLocation type="plastid" evidence="8"/>
<evidence type="ECO:0000256" key="4">
    <source>
        <dbReference type="HAMAP-Rule" id="MF_00050"/>
    </source>
</evidence>
<comment type="similarity">
    <text evidence="1 4 6">Belongs to the EF-Ts family.</text>
</comment>
<dbReference type="EMBL" id="KX601051">
    <property type="protein sequence ID" value="APR74396.1"/>
    <property type="molecule type" value="Genomic_DNA"/>
</dbReference>